<comment type="caution">
    <text evidence="2">The sequence shown here is derived from an EMBL/GenBank/DDBJ whole genome shotgun (WGS) entry which is preliminary data.</text>
</comment>
<protein>
    <submittedName>
        <fullName evidence="2">Uncharacterized protein</fullName>
    </submittedName>
</protein>
<dbReference type="EMBL" id="JAKKPZ010000006">
    <property type="protein sequence ID" value="KAI1720108.1"/>
    <property type="molecule type" value="Genomic_DNA"/>
</dbReference>
<keyword evidence="3" id="KW-1185">Reference proteome</keyword>
<dbReference type="Proteomes" id="UP001201812">
    <property type="component" value="Unassembled WGS sequence"/>
</dbReference>
<accession>A0AAD4N689</accession>
<feature type="transmembrane region" description="Helical" evidence="1">
    <location>
        <begin position="116"/>
        <end position="137"/>
    </location>
</feature>
<dbReference type="AlphaFoldDB" id="A0AAD4N689"/>
<evidence type="ECO:0000313" key="3">
    <source>
        <dbReference type="Proteomes" id="UP001201812"/>
    </source>
</evidence>
<evidence type="ECO:0000313" key="2">
    <source>
        <dbReference type="EMBL" id="KAI1720108.1"/>
    </source>
</evidence>
<keyword evidence="1" id="KW-1133">Transmembrane helix</keyword>
<name>A0AAD4N689_9BILA</name>
<keyword evidence="1" id="KW-0812">Transmembrane</keyword>
<keyword evidence="1" id="KW-0472">Membrane</keyword>
<organism evidence="2 3">
    <name type="scientific">Ditylenchus destructor</name>
    <dbReference type="NCBI Taxonomy" id="166010"/>
    <lineage>
        <taxon>Eukaryota</taxon>
        <taxon>Metazoa</taxon>
        <taxon>Ecdysozoa</taxon>
        <taxon>Nematoda</taxon>
        <taxon>Chromadorea</taxon>
        <taxon>Rhabditida</taxon>
        <taxon>Tylenchina</taxon>
        <taxon>Tylenchomorpha</taxon>
        <taxon>Sphaerularioidea</taxon>
        <taxon>Anguinidae</taxon>
        <taxon>Anguininae</taxon>
        <taxon>Ditylenchus</taxon>
    </lineage>
</organism>
<gene>
    <name evidence="2" type="ORF">DdX_05481</name>
</gene>
<feature type="transmembrane region" description="Helical" evidence="1">
    <location>
        <begin position="144"/>
        <end position="162"/>
    </location>
</feature>
<feature type="transmembrane region" description="Helical" evidence="1">
    <location>
        <begin position="73"/>
        <end position="96"/>
    </location>
</feature>
<sequence length="210" mass="23698">MADYGLRNEDNGQWRRDIQPQQQATAVIRRRGGDVRGNSQEIRNKLTEYISGIGAVGWQDNYFYYEMVSTRSWTWAAVLFQLVLSCSALIASLAIVSAQMQSTDRYGIPQKPSLEVIIVCFLSFGLMFSTILAMFGLSNHHSSMLLPLILISLVICVFHATTTARLVMDCWPDKLLPPDSDTLFSVGFALFLQMAIIGTIYLEICCYRYL</sequence>
<proteinExistence type="predicted"/>
<evidence type="ECO:0000256" key="1">
    <source>
        <dbReference type="SAM" id="Phobius"/>
    </source>
</evidence>
<feature type="transmembrane region" description="Helical" evidence="1">
    <location>
        <begin position="182"/>
        <end position="202"/>
    </location>
</feature>
<reference evidence="2" key="1">
    <citation type="submission" date="2022-01" db="EMBL/GenBank/DDBJ databases">
        <title>Genome Sequence Resource for Two Populations of Ditylenchus destructor, the Migratory Endoparasitic Phytonematode.</title>
        <authorList>
            <person name="Zhang H."/>
            <person name="Lin R."/>
            <person name="Xie B."/>
        </authorList>
    </citation>
    <scope>NUCLEOTIDE SEQUENCE</scope>
    <source>
        <strain evidence="2">BazhouSP</strain>
    </source>
</reference>